<dbReference type="PROSITE" id="PS00092">
    <property type="entry name" value="N6_MTASE"/>
    <property type="match status" value="1"/>
</dbReference>
<comment type="caution">
    <text evidence="7">The sequence shown here is derived from an EMBL/GenBank/DDBJ whole genome shotgun (WGS) entry which is preliminary data.</text>
</comment>
<organism evidence="7">
    <name type="scientific">marine sediment metagenome</name>
    <dbReference type="NCBI Taxonomy" id="412755"/>
    <lineage>
        <taxon>unclassified sequences</taxon>
        <taxon>metagenomes</taxon>
        <taxon>ecological metagenomes</taxon>
    </lineage>
</organism>
<dbReference type="EC" id="2.1.1.72" evidence="1"/>
<dbReference type="Pfam" id="PF07669">
    <property type="entry name" value="Eco57I"/>
    <property type="match status" value="1"/>
</dbReference>
<evidence type="ECO:0000256" key="1">
    <source>
        <dbReference type="ARBA" id="ARBA00011900"/>
    </source>
</evidence>
<feature type="non-terminal residue" evidence="7">
    <location>
        <position position="1"/>
    </location>
</feature>
<comment type="catalytic activity">
    <reaction evidence="5">
        <text>a 2'-deoxyadenosine in DNA + S-adenosyl-L-methionine = an N(6)-methyl-2'-deoxyadenosine in DNA + S-adenosyl-L-homocysteine + H(+)</text>
        <dbReference type="Rhea" id="RHEA:15197"/>
        <dbReference type="Rhea" id="RHEA-COMP:12418"/>
        <dbReference type="Rhea" id="RHEA-COMP:12419"/>
        <dbReference type="ChEBI" id="CHEBI:15378"/>
        <dbReference type="ChEBI" id="CHEBI:57856"/>
        <dbReference type="ChEBI" id="CHEBI:59789"/>
        <dbReference type="ChEBI" id="CHEBI:90615"/>
        <dbReference type="ChEBI" id="CHEBI:90616"/>
        <dbReference type="EC" id="2.1.1.72"/>
    </reaction>
</comment>
<keyword evidence="3" id="KW-0808">Transferase</keyword>
<sequence>CQELPLIPEQDSRDIEVVCNLYESLLTLQRQGINGIWARIIKNAFAPLFNKEFDYVAGNPPWVNWESLPENYRQDTKPLWQEHGLFPHGGMDTILGKGKKDISMLMTYVAMDKYLKKGGKLGFLITQSVFKTAGAGQGFRRFRLGSGEHIQVQHVDDMVELQPFEGASNRTSVV</sequence>
<keyword evidence="2" id="KW-0489">Methyltransferase</keyword>
<protein>
    <recommendedName>
        <fullName evidence="1">site-specific DNA-methyltransferase (adenine-specific)</fullName>
        <ecNumber evidence="1">2.1.1.72</ecNumber>
    </recommendedName>
</protein>
<evidence type="ECO:0000256" key="4">
    <source>
        <dbReference type="ARBA" id="ARBA00022691"/>
    </source>
</evidence>
<dbReference type="GO" id="GO:0032259">
    <property type="term" value="P:methylation"/>
    <property type="evidence" value="ECO:0007669"/>
    <property type="project" value="UniProtKB-KW"/>
</dbReference>
<dbReference type="Gene3D" id="3.40.50.150">
    <property type="entry name" value="Vaccinia Virus protein VP39"/>
    <property type="match status" value="1"/>
</dbReference>
<dbReference type="GO" id="GO:0009007">
    <property type="term" value="F:site-specific DNA-methyltransferase (adenine-specific) activity"/>
    <property type="evidence" value="ECO:0007669"/>
    <property type="project" value="UniProtKB-EC"/>
</dbReference>
<dbReference type="InterPro" id="IPR029063">
    <property type="entry name" value="SAM-dependent_MTases_sf"/>
</dbReference>
<dbReference type="GO" id="GO:0006304">
    <property type="term" value="P:DNA modification"/>
    <property type="evidence" value="ECO:0007669"/>
    <property type="project" value="InterPro"/>
</dbReference>
<dbReference type="PANTHER" id="PTHR33841">
    <property type="entry name" value="DNA METHYLTRANSFERASE YEEA-RELATED"/>
    <property type="match status" value="1"/>
</dbReference>
<dbReference type="AlphaFoldDB" id="X1P4F5"/>
<dbReference type="InterPro" id="IPR050953">
    <property type="entry name" value="N4_N6_ade-DNA_methylase"/>
</dbReference>
<dbReference type="GO" id="GO:0003676">
    <property type="term" value="F:nucleic acid binding"/>
    <property type="evidence" value="ECO:0007669"/>
    <property type="project" value="InterPro"/>
</dbReference>
<keyword evidence="4" id="KW-0949">S-adenosyl-L-methionine</keyword>
<evidence type="ECO:0000256" key="5">
    <source>
        <dbReference type="ARBA" id="ARBA00047942"/>
    </source>
</evidence>
<accession>X1P4F5</accession>
<proteinExistence type="predicted"/>
<gene>
    <name evidence="7" type="ORF">S06H3_61217</name>
</gene>
<evidence type="ECO:0000256" key="2">
    <source>
        <dbReference type="ARBA" id="ARBA00022603"/>
    </source>
</evidence>
<feature type="domain" description="Type II methyltransferase M.TaqI-like" evidence="6">
    <location>
        <begin position="42"/>
        <end position="155"/>
    </location>
</feature>
<evidence type="ECO:0000256" key="3">
    <source>
        <dbReference type="ARBA" id="ARBA00022679"/>
    </source>
</evidence>
<dbReference type="SUPFAM" id="SSF53335">
    <property type="entry name" value="S-adenosyl-L-methionine-dependent methyltransferases"/>
    <property type="match status" value="1"/>
</dbReference>
<dbReference type="InterPro" id="IPR002052">
    <property type="entry name" value="DNA_methylase_N6_adenine_CS"/>
</dbReference>
<feature type="non-terminal residue" evidence="7">
    <location>
        <position position="174"/>
    </location>
</feature>
<dbReference type="PANTHER" id="PTHR33841:SF4">
    <property type="entry name" value="RESTRICTION MODIFICATION SYSTEM DNA SPECIFICITY DOMAIN"/>
    <property type="match status" value="1"/>
</dbReference>
<reference evidence="7" key="1">
    <citation type="journal article" date="2014" name="Front. Microbiol.">
        <title>High frequency of phylogenetically diverse reductive dehalogenase-homologous genes in deep subseafloor sedimentary metagenomes.</title>
        <authorList>
            <person name="Kawai M."/>
            <person name="Futagami T."/>
            <person name="Toyoda A."/>
            <person name="Takaki Y."/>
            <person name="Nishi S."/>
            <person name="Hori S."/>
            <person name="Arai W."/>
            <person name="Tsubouchi T."/>
            <person name="Morono Y."/>
            <person name="Uchiyama I."/>
            <person name="Ito T."/>
            <person name="Fujiyama A."/>
            <person name="Inagaki F."/>
            <person name="Takami H."/>
        </authorList>
    </citation>
    <scope>NUCLEOTIDE SEQUENCE</scope>
    <source>
        <strain evidence="7">Expedition CK06-06</strain>
    </source>
</reference>
<dbReference type="EMBL" id="BARV01040093">
    <property type="protein sequence ID" value="GAI50733.1"/>
    <property type="molecule type" value="Genomic_DNA"/>
</dbReference>
<evidence type="ECO:0000259" key="6">
    <source>
        <dbReference type="Pfam" id="PF07669"/>
    </source>
</evidence>
<dbReference type="InterPro" id="IPR011639">
    <property type="entry name" value="MethylTrfase_TaqI-like_dom"/>
</dbReference>
<evidence type="ECO:0000313" key="7">
    <source>
        <dbReference type="EMBL" id="GAI50733.1"/>
    </source>
</evidence>
<name>X1P4F5_9ZZZZ</name>